<feature type="repeat" description="TPR" evidence="3">
    <location>
        <begin position="721"/>
        <end position="754"/>
    </location>
</feature>
<dbReference type="GO" id="GO:0006368">
    <property type="term" value="P:transcription elongation by RNA polymerase II"/>
    <property type="evidence" value="ECO:0007669"/>
    <property type="project" value="TreeGrafter"/>
</dbReference>
<dbReference type="GO" id="GO:0016593">
    <property type="term" value="C:Cdc73/Paf1 complex"/>
    <property type="evidence" value="ECO:0007669"/>
    <property type="project" value="TreeGrafter"/>
</dbReference>
<evidence type="ECO:0000313" key="6">
    <source>
        <dbReference type="Proteomes" id="UP000198287"/>
    </source>
</evidence>
<dbReference type="OrthoDB" id="343875at2759"/>
<evidence type="ECO:0000256" key="2">
    <source>
        <dbReference type="ARBA" id="ARBA00022803"/>
    </source>
</evidence>
<dbReference type="GO" id="GO:0006355">
    <property type="term" value="P:regulation of DNA-templated transcription"/>
    <property type="evidence" value="ECO:0007669"/>
    <property type="project" value="InterPro"/>
</dbReference>
<dbReference type="FunFam" id="1.25.40.10:FF:000069">
    <property type="entry name" value="CTR9 homolog, Paf1/RNA polymerase II complex component"/>
    <property type="match status" value="1"/>
</dbReference>
<dbReference type="PROSITE" id="PS50293">
    <property type="entry name" value="TPR_REGION"/>
    <property type="match status" value="2"/>
</dbReference>
<comment type="caution">
    <text evidence="5">The sequence shown here is derived from an EMBL/GenBank/DDBJ whole genome shotgun (WGS) entry which is preliminary data.</text>
</comment>
<feature type="repeat" description="TPR" evidence="3">
    <location>
        <begin position="201"/>
        <end position="234"/>
    </location>
</feature>
<feature type="region of interest" description="Disordered" evidence="4">
    <location>
        <begin position="886"/>
        <end position="1050"/>
    </location>
</feature>
<feature type="compositionally biased region" description="Basic and acidic residues" evidence="4">
    <location>
        <begin position="1016"/>
        <end position="1028"/>
    </location>
</feature>
<dbReference type="InterPro" id="IPR011990">
    <property type="entry name" value="TPR-like_helical_dom_sf"/>
</dbReference>
<feature type="repeat" description="TPR" evidence="3">
    <location>
        <begin position="344"/>
        <end position="377"/>
    </location>
</feature>
<organism evidence="5 6">
    <name type="scientific">Folsomia candida</name>
    <name type="common">Springtail</name>
    <dbReference type="NCBI Taxonomy" id="158441"/>
    <lineage>
        <taxon>Eukaryota</taxon>
        <taxon>Metazoa</taxon>
        <taxon>Ecdysozoa</taxon>
        <taxon>Arthropoda</taxon>
        <taxon>Hexapoda</taxon>
        <taxon>Collembola</taxon>
        <taxon>Entomobryomorpha</taxon>
        <taxon>Isotomoidea</taxon>
        <taxon>Isotomidae</taxon>
        <taxon>Proisotominae</taxon>
        <taxon>Folsomia</taxon>
    </lineage>
</organism>
<evidence type="ECO:0000256" key="3">
    <source>
        <dbReference type="PROSITE-ProRule" id="PRU00339"/>
    </source>
</evidence>
<keyword evidence="2 3" id="KW-0802">TPR repeat</keyword>
<evidence type="ECO:0000256" key="4">
    <source>
        <dbReference type="SAM" id="MobiDB-lite"/>
    </source>
</evidence>
<dbReference type="Pfam" id="PF13181">
    <property type="entry name" value="TPR_8"/>
    <property type="match status" value="2"/>
</dbReference>
<name>A0A226F568_FOLCA</name>
<gene>
    <name evidence="5" type="ORF">Fcan01_02741</name>
</gene>
<dbReference type="STRING" id="158441.A0A226F568"/>
<dbReference type="PROSITE" id="PS50005">
    <property type="entry name" value="TPR"/>
    <property type="match status" value="4"/>
</dbReference>
<dbReference type="FunFam" id="1.25.40.10:FF:000084">
    <property type="entry name" value="CTR9 homolog, Paf1/RNA polymerase II complex component"/>
    <property type="match status" value="1"/>
</dbReference>
<dbReference type="Pfam" id="PF00515">
    <property type="entry name" value="TPR_1"/>
    <property type="match status" value="1"/>
</dbReference>
<dbReference type="InterPro" id="IPR031101">
    <property type="entry name" value="Ctr9"/>
</dbReference>
<feature type="compositionally biased region" description="Basic residues" evidence="4">
    <location>
        <begin position="999"/>
        <end position="1008"/>
    </location>
</feature>
<dbReference type="Gene3D" id="1.25.40.10">
    <property type="entry name" value="Tetratricopeptide repeat domain"/>
    <property type="match status" value="3"/>
</dbReference>
<accession>A0A226F568</accession>
<dbReference type="GO" id="GO:0000993">
    <property type="term" value="F:RNA polymerase II complex binding"/>
    <property type="evidence" value="ECO:0007669"/>
    <property type="project" value="TreeGrafter"/>
</dbReference>
<dbReference type="FunFam" id="1.25.40.10:FF:000289">
    <property type="entry name" value="RNA polymerase-associated protein CTR9 homolog"/>
    <property type="match status" value="1"/>
</dbReference>
<dbReference type="Proteomes" id="UP000198287">
    <property type="component" value="Unassembled WGS sequence"/>
</dbReference>
<keyword evidence="6" id="KW-1185">Reference proteome</keyword>
<protein>
    <submittedName>
        <fullName evidence="5">RNA polymerase-associated protein CTR9</fullName>
    </submittedName>
</protein>
<dbReference type="SMART" id="SM00028">
    <property type="entry name" value="TPR"/>
    <property type="match status" value="12"/>
</dbReference>
<dbReference type="InterPro" id="IPR019734">
    <property type="entry name" value="TPR_rpt"/>
</dbReference>
<proteinExistence type="predicted"/>
<dbReference type="FunFam" id="1.25.40.10:FF:000089">
    <property type="entry name" value="CTR9 homolog, Paf1/RNA polymerase II complex component"/>
    <property type="match status" value="1"/>
</dbReference>
<dbReference type="PANTHER" id="PTHR14027:SF2">
    <property type="entry name" value="RNA POLYMERASE-ASSOCIATED PROTEIN CTR9 HOMOLOG"/>
    <property type="match status" value="1"/>
</dbReference>
<evidence type="ECO:0000256" key="1">
    <source>
        <dbReference type="ARBA" id="ARBA00022737"/>
    </source>
</evidence>
<dbReference type="PANTHER" id="PTHR14027">
    <property type="entry name" value="RNA POLYMERASE-ASSOCIATED PROTEIN CTR9"/>
    <property type="match status" value="1"/>
</dbReference>
<feature type="repeat" description="TPR" evidence="3">
    <location>
        <begin position="454"/>
        <end position="487"/>
    </location>
</feature>
<reference evidence="5 6" key="1">
    <citation type="submission" date="2015-12" db="EMBL/GenBank/DDBJ databases">
        <title>The genome of Folsomia candida.</title>
        <authorList>
            <person name="Faddeeva A."/>
            <person name="Derks M.F."/>
            <person name="Anvar Y."/>
            <person name="Smit S."/>
            <person name="Van Straalen N."/>
            <person name="Roelofs D."/>
        </authorList>
    </citation>
    <scope>NUCLEOTIDE SEQUENCE [LARGE SCALE GENOMIC DNA]</scope>
    <source>
        <strain evidence="5 6">VU population</strain>
        <tissue evidence="5">Whole body</tissue>
    </source>
</reference>
<dbReference type="AlphaFoldDB" id="A0A226F568"/>
<dbReference type="Pfam" id="PF13424">
    <property type="entry name" value="TPR_12"/>
    <property type="match status" value="1"/>
</dbReference>
<dbReference type="SUPFAM" id="SSF81901">
    <property type="entry name" value="HCP-like"/>
    <property type="match status" value="1"/>
</dbReference>
<dbReference type="EMBL" id="LNIX01000001">
    <property type="protein sequence ID" value="OXA64554.1"/>
    <property type="molecule type" value="Genomic_DNA"/>
</dbReference>
<dbReference type="SUPFAM" id="SSF48452">
    <property type="entry name" value="TPR-like"/>
    <property type="match status" value="4"/>
</dbReference>
<evidence type="ECO:0000313" key="5">
    <source>
        <dbReference type="EMBL" id="OXA64554.1"/>
    </source>
</evidence>
<sequence length="1179" mass="133815">MRPAGGTLLEIPLRDSDEVIEIDVTQLPDASEIIDILRQENAPLNTWSSFALEYYREGRDEEFLKIIEIGRKEANTNYKDSDKSLMKILDSLAAYYVKKANKERTKDKRKDYFSKATVLYTTADKIIMYDQNHLLGRAFFCLLEGDKMEQADAQFNFVLGQSPSSIPALLGKACIAFNKKDFRGSLAFYKKALRTNPQCPADVRVGIGHCFMKLGNKDKAELAYERAIELNPKCIGALVGMAIHNMNIREKDSIRLGVQLLSRAYSVDPTNPMVLNHLADHFFFKRDFQKVQHLALHAFHNTENEAMRAESCYQLARSFHIQGDYDQAFQYYYQSTQFAGSNFVLPNFGLGQMYISRGDSENAAQCFEKVLKVEPENYETMKILGSLYANSSSQSKRDIAKDYLKKVTTREPDDVEAWIELAQILEQTDLLESQKSYNTAIKLFQEKVKVSVPPEIYSNLGSLNYRLGNYQEALKCFEKALQRSQAEGEKGDSHYYNSISVTISYNLARVHEAMCNFGEAEKLYKDILKEHPNYVDCYLRLGCMSRDKGQIYDASDWFKEALQLSNEHPDAWTLIGNLHLSKMEWGPGQKKFERILKNSSTQNDAYSCIALGNVWLQTLYTPSRDKNKEARHQERALAIYKQALRSDPKNIWAANGIGSILAHKGCINEARDIFAQVREATAEFSDVWLNIAHVYVEQKLYVSAVQMYENCMKKFYKYHHTEILQYLARAYYKNGKLKEAKLALLRSRRVSPNDTILLYNLALVLQKLATQILRDEKSVLQMVLSAVNELGLAHKYFQYLSMNGDRTKYDLGQAAAEAQQCQDILSQAQYHVARARKLDEEEKMLRRKQEDERDAFRFKQMEELKRNEEQKVQQKEEMLRKREEFKEKSKNAMMFMEPPPETKGSKRGRRREGDGDIISDGSGSGGDNNGESRPKKKRVKREGDRERGRSRKGGTGERKGRKPKKIDRDDGLSAKQRRKIKSKATISSSDDSDSENERKNRKNSRSRSRSGSGSDQGKRSGSESDGGKHQKGGRKRIASSSESDGDAGDLDPGLEVVPLLRENLAQGVEAVLVRLSTLVLGQEVALVHPNILVLGQEVALVHPSILVLGLDREALPEDQGPGLEVKVVALLGLPNRNPVLDPEVVVVLTLNHGRVAGQVLVREAQVQQDQKVRVLALDL</sequence>
<dbReference type="OMA" id="EHWLTIA"/>
<keyword evidence="1" id="KW-0677">Repeat</keyword>